<dbReference type="AlphaFoldDB" id="A0A4S1DYR7"/>
<dbReference type="EMBL" id="SRSO01000007">
    <property type="protein sequence ID" value="TGV03367.1"/>
    <property type="molecule type" value="Genomic_DNA"/>
</dbReference>
<proteinExistence type="predicted"/>
<gene>
    <name evidence="2" type="ORF">EM932_06750</name>
</gene>
<dbReference type="Proteomes" id="UP000307602">
    <property type="component" value="Unassembled WGS sequence"/>
</dbReference>
<dbReference type="RefSeq" id="WP_135876421.1">
    <property type="nucleotide sequence ID" value="NZ_SRSO01000007.1"/>
</dbReference>
<dbReference type="Pfam" id="PF18976">
    <property type="entry name" value="DUF5712"/>
    <property type="match status" value="1"/>
</dbReference>
<comment type="caution">
    <text evidence="2">The sequence shown here is derived from an EMBL/GenBank/DDBJ whole genome shotgun (WGS) entry which is preliminary data.</text>
</comment>
<keyword evidence="3" id="KW-1185">Reference proteome</keyword>
<evidence type="ECO:0000313" key="3">
    <source>
        <dbReference type="Proteomes" id="UP000307602"/>
    </source>
</evidence>
<dbReference type="NCBIfam" id="NF041495">
    <property type="entry name" value="MobB_relaxase"/>
    <property type="match status" value="1"/>
</dbReference>
<feature type="coiled-coil region" evidence="1">
    <location>
        <begin position="163"/>
        <end position="190"/>
    </location>
</feature>
<accession>A0A4S1DYR7</accession>
<dbReference type="InterPro" id="IPR048098">
    <property type="entry name" value="MobB"/>
</dbReference>
<reference evidence="2 3" key="1">
    <citation type="submission" date="2019-04" db="EMBL/GenBank/DDBJ databases">
        <authorList>
            <person name="Liu A."/>
        </authorList>
    </citation>
    <scope>NUCLEOTIDE SEQUENCE [LARGE SCALE GENOMIC DNA]</scope>
    <source>
        <strain evidence="2 3">RZ03</strain>
    </source>
</reference>
<evidence type="ECO:0000256" key="1">
    <source>
        <dbReference type="SAM" id="Coils"/>
    </source>
</evidence>
<organism evidence="2 3">
    <name type="scientific">Flavivirga rizhaonensis</name>
    <dbReference type="NCBI Taxonomy" id="2559571"/>
    <lineage>
        <taxon>Bacteria</taxon>
        <taxon>Pseudomonadati</taxon>
        <taxon>Bacteroidota</taxon>
        <taxon>Flavobacteriia</taxon>
        <taxon>Flavobacteriales</taxon>
        <taxon>Flavobacteriaceae</taxon>
        <taxon>Flavivirga</taxon>
    </lineage>
</organism>
<protein>
    <submittedName>
        <fullName evidence="2">Mobilization protein</fullName>
    </submittedName>
</protein>
<sequence length="342" mass="39158">MYTTITKQTTEGNYAQSVADFVAYLEKENESKSIDEMEHFFNQYGEEISSQEVIKEIDGNTAKLKKTEPKFYSITLNPSSRELKHIQDSSEALKQYTREVMKEYAKSFNREINGRAVTVDDIKYYAKIEHQRTFKGTDKQIVENQPYATKILQLKNDIRKIEAGEAKGNIERLKLKIAKLEKQAPHQQNGKRIVRGMPKAGSQSHIHIIVSRKDMSNKYSLSPGSKYKASETVFNGKPVKRGFDRDKFFKASEKTFDTLFQYERNYVETYTARKTFLKNPKLYFSMLSGLPTNEKATAYRILGKAGVPIMNIPTNKVQLALKVINKFKKGIDRAVQSGSIGI</sequence>
<name>A0A4S1DYR7_9FLAO</name>
<keyword evidence="1" id="KW-0175">Coiled coil</keyword>
<dbReference type="OrthoDB" id="1404627at2"/>
<evidence type="ECO:0000313" key="2">
    <source>
        <dbReference type="EMBL" id="TGV03367.1"/>
    </source>
</evidence>
<dbReference type="InterPro" id="IPR043766">
    <property type="entry name" value="BfmA-like"/>
</dbReference>